<reference evidence="2" key="2">
    <citation type="submission" date="2023-06" db="EMBL/GenBank/DDBJ databases">
        <authorList>
            <consortium name="Lawrence Berkeley National Laboratory"/>
            <person name="Haridas S."/>
            <person name="Hensen N."/>
            <person name="Bonometti L."/>
            <person name="Westerberg I."/>
            <person name="Brannstrom I.O."/>
            <person name="Guillou S."/>
            <person name="Cros-Aarteil S."/>
            <person name="Calhoun S."/>
            <person name="Kuo A."/>
            <person name="Mondo S."/>
            <person name="Pangilinan J."/>
            <person name="Riley R."/>
            <person name="Labutti K."/>
            <person name="Andreopoulos B."/>
            <person name="Lipzen A."/>
            <person name="Chen C."/>
            <person name="Yanf M."/>
            <person name="Daum C."/>
            <person name="Ng V."/>
            <person name="Clum A."/>
            <person name="Steindorff A."/>
            <person name="Ohm R."/>
            <person name="Martin F."/>
            <person name="Silar P."/>
            <person name="Natvig D."/>
            <person name="Lalanne C."/>
            <person name="Gautier V."/>
            <person name="Ament-Velasquez S.L."/>
            <person name="Kruys A."/>
            <person name="Hutchinson M.I."/>
            <person name="Powell A.J."/>
            <person name="Barry K."/>
            <person name="Miller A.N."/>
            <person name="Grigoriev I.V."/>
            <person name="Debuchy R."/>
            <person name="Gladieux P."/>
            <person name="Thoren M.H."/>
            <person name="Johannesson H."/>
        </authorList>
    </citation>
    <scope>NUCLEOTIDE SEQUENCE</scope>
    <source>
        <strain evidence="2">CBS 560.94</strain>
    </source>
</reference>
<dbReference type="InterPro" id="IPR036047">
    <property type="entry name" value="F-box-like_dom_sf"/>
</dbReference>
<dbReference type="Gene3D" id="1.20.1280.50">
    <property type="match status" value="1"/>
</dbReference>
<evidence type="ECO:0000259" key="1">
    <source>
        <dbReference type="PROSITE" id="PS50181"/>
    </source>
</evidence>
<dbReference type="InterPro" id="IPR001810">
    <property type="entry name" value="F-box_dom"/>
</dbReference>
<comment type="caution">
    <text evidence="2">The sequence shown here is derived from an EMBL/GenBank/DDBJ whole genome shotgun (WGS) entry which is preliminary data.</text>
</comment>
<keyword evidence="3" id="KW-1185">Reference proteome</keyword>
<organism evidence="2 3">
    <name type="scientific">Neurospora tetraspora</name>
    <dbReference type="NCBI Taxonomy" id="94610"/>
    <lineage>
        <taxon>Eukaryota</taxon>
        <taxon>Fungi</taxon>
        <taxon>Dikarya</taxon>
        <taxon>Ascomycota</taxon>
        <taxon>Pezizomycotina</taxon>
        <taxon>Sordariomycetes</taxon>
        <taxon>Sordariomycetidae</taxon>
        <taxon>Sordariales</taxon>
        <taxon>Sordariaceae</taxon>
        <taxon>Neurospora</taxon>
    </lineage>
</organism>
<dbReference type="GeneID" id="87858778"/>
<reference evidence="2" key="1">
    <citation type="journal article" date="2023" name="Mol. Phylogenet. Evol.">
        <title>Genome-scale phylogeny and comparative genomics of the fungal order Sordariales.</title>
        <authorList>
            <person name="Hensen N."/>
            <person name="Bonometti L."/>
            <person name="Westerberg I."/>
            <person name="Brannstrom I.O."/>
            <person name="Guillou S."/>
            <person name="Cros-Aarteil S."/>
            <person name="Calhoun S."/>
            <person name="Haridas S."/>
            <person name="Kuo A."/>
            <person name="Mondo S."/>
            <person name="Pangilinan J."/>
            <person name="Riley R."/>
            <person name="LaButti K."/>
            <person name="Andreopoulos B."/>
            <person name="Lipzen A."/>
            <person name="Chen C."/>
            <person name="Yan M."/>
            <person name="Daum C."/>
            <person name="Ng V."/>
            <person name="Clum A."/>
            <person name="Steindorff A."/>
            <person name="Ohm R.A."/>
            <person name="Martin F."/>
            <person name="Silar P."/>
            <person name="Natvig D.O."/>
            <person name="Lalanne C."/>
            <person name="Gautier V."/>
            <person name="Ament-Velasquez S.L."/>
            <person name="Kruys A."/>
            <person name="Hutchinson M.I."/>
            <person name="Powell A.J."/>
            <person name="Barry K."/>
            <person name="Miller A.N."/>
            <person name="Grigoriev I.V."/>
            <person name="Debuchy R."/>
            <person name="Gladieux P."/>
            <person name="Hiltunen Thoren M."/>
            <person name="Johannesson H."/>
        </authorList>
    </citation>
    <scope>NUCLEOTIDE SEQUENCE</scope>
    <source>
        <strain evidence="2">CBS 560.94</strain>
    </source>
</reference>
<dbReference type="Proteomes" id="UP001278500">
    <property type="component" value="Unassembled WGS sequence"/>
</dbReference>
<dbReference type="EMBL" id="JAUEPP010000004">
    <property type="protein sequence ID" value="KAK3344928.1"/>
    <property type="molecule type" value="Genomic_DNA"/>
</dbReference>
<evidence type="ECO:0000313" key="2">
    <source>
        <dbReference type="EMBL" id="KAK3344928.1"/>
    </source>
</evidence>
<gene>
    <name evidence="2" type="ORF">B0H65DRAFT_189740</name>
</gene>
<dbReference type="SUPFAM" id="SSF50969">
    <property type="entry name" value="YVTN repeat-like/Quinoprotein amine dehydrogenase"/>
    <property type="match status" value="1"/>
</dbReference>
<accession>A0AAE0JFA1</accession>
<dbReference type="AlphaFoldDB" id="A0AAE0JFA1"/>
<evidence type="ECO:0000313" key="3">
    <source>
        <dbReference type="Proteomes" id="UP001278500"/>
    </source>
</evidence>
<name>A0AAE0JFA1_9PEZI</name>
<feature type="domain" description="F-box" evidence="1">
    <location>
        <begin position="72"/>
        <end position="118"/>
    </location>
</feature>
<protein>
    <recommendedName>
        <fullName evidence="1">F-box domain-containing protein</fullName>
    </recommendedName>
</protein>
<dbReference type="SUPFAM" id="SSF81383">
    <property type="entry name" value="F-box domain"/>
    <property type="match status" value="1"/>
</dbReference>
<proteinExistence type="predicted"/>
<dbReference type="PROSITE" id="PS50181">
    <property type="entry name" value="FBOX"/>
    <property type="match status" value="1"/>
</dbReference>
<sequence length="706" mass="81122">MRGVKRLRSDAGFSDVFSAIPEAMQNSLAQQFEALGPDVGLRLANLRTLLSSLTPQETRFMRLHLQSLPAPADIISRFPADILVEISPYLSALDIVSILNVSKTWRKAWSQRDVVRALAKHHMPSFLQFYAHRNRLQSPQDCTDQDLFNSFHQAARKFTIRQQGLFQSTISNPAPWLHFVTRDRFFTLEPTDNIRDWDDVFPDGDFDDQFPDDTPIETNVPKPWGRWEYCNGKVAWQPEATDMNLASLTFVDDLRSQQRRVYQIPNSVVLHGSHTWLQALGNELVVVSAHKTCHAWDLETGEHDSVTLPSADIYQVRVEGKRAYILTHNSKVYVWTFRRGLREVDTSAAGEDGIDHVVEAEQNEPLQEGEEREGLFDILPHPLLDDTFYLLSFKEESDKMLVVHEFNHNGTLRLHTTTLPEVYSLTRKSGTGDFDFKISSRRTGRNDEVPVGDYFRMCTHKVDPYGNYAICQIFIPGRLLKPEGFRGPYDDSDIDYNYPYYLDEFDDHYLGYTVFFNALTASVSTSPFISNLYPGHFSPSPTRWGGQQIELIRAPTIRKDLRFRMLLVSELNGQKRPESMDDLPVYCPSSLNSLREFLPVNHRFTERLANTPAKPGKMMHGYKCSNIVSRYLTERREVIPSIQPQYGLDITFEYDQLTDQGADGDFDQDNTSFELMADEDFLLCVGPMGYVAWSFYHDMKDLQVRP</sequence>
<dbReference type="InterPro" id="IPR011044">
    <property type="entry name" value="Quino_amine_DH_bsu"/>
</dbReference>
<dbReference type="RefSeq" id="XP_062681541.1">
    <property type="nucleotide sequence ID" value="XM_062821624.1"/>
</dbReference>
<dbReference type="CDD" id="cd09917">
    <property type="entry name" value="F-box_SF"/>
    <property type="match status" value="1"/>
</dbReference>